<evidence type="ECO:0000313" key="3">
    <source>
        <dbReference type="Proteomes" id="UP001138500"/>
    </source>
</evidence>
<reference evidence="2 3" key="1">
    <citation type="journal article" date="2018" name="IMA Fungus">
        <title>IMA Genome-F 10: Nine draft genome sequences of Claviceps purpurea s.lat., including C. arundinis, C. humidiphila, and C. cf. spartinae, pseudomolecules for the pitch canker pathogen Fusarium circinatum, draft genome of Davidsoniella eucalypti, Grosmannia galeiformis, Quambalaria eucalypti, and Teratosphaeria destructans.</title>
        <authorList>
            <person name="Wingfield B.D."/>
            <person name="Liu M."/>
            <person name="Nguyen H.D."/>
            <person name="Lane F.A."/>
            <person name="Morgan S.W."/>
            <person name="De Vos L."/>
            <person name="Wilken P.M."/>
            <person name="Duong T.A."/>
            <person name="Aylward J."/>
            <person name="Coetzee M.P."/>
            <person name="Dadej K."/>
            <person name="De Beer Z.W."/>
            <person name="Findlay W."/>
            <person name="Havenga M."/>
            <person name="Kolarik M."/>
            <person name="Menzies J.G."/>
            <person name="Naidoo K."/>
            <person name="Pochopski O."/>
            <person name="Shoukouhi P."/>
            <person name="Santana Q.C."/>
            <person name="Seifert K.A."/>
            <person name="Soal N."/>
            <person name="Steenkamp E.T."/>
            <person name="Tatham C.T."/>
            <person name="van der Nest M.A."/>
            <person name="Wingfield M.J."/>
        </authorList>
    </citation>
    <scope>NUCLEOTIDE SEQUENCE [LARGE SCALE GENOMIC DNA]</scope>
    <source>
        <strain evidence="2">CMW44962</strain>
    </source>
</reference>
<protein>
    <submittedName>
        <fullName evidence="2">Uncharacterized protein</fullName>
    </submittedName>
</protein>
<dbReference type="EMBL" id="RIBY02002334">
    <property type="protein sequence ID" value="KAH9819303.1"/>
    <property type="molecule type" value="Genomic_DNA"/>
</dbReference>
<organism evidence="2 3">
    <name type="scientific">Teratosphaeria destructans</name>
    <dbReference type="NCBI Taxonomy" id="418781"/>
    <lineage>
        <taxon>Eukaryota</taxon>
        <taxon>Fungi</taxon>
        <taxon>Dikarya</taxon>
        <taxon>Ascomycota</taxon>
        <taxon>Pezizomycotina</taxon>
        <taxon>Dothideomycetes</taxon>
        <taxon>Dothideomycetidae</taxon>
        <taxon>Mycosphaerellales</taxon>
        <taxon>Teratosphaeriaceae</taxon>
        <taxon>Teratosphaeria</taxon>
    </lineage>
</organism>
<sequence>MGVSNSGVIFLIILAAGAFVLLAWAASFAWNRRGANEQGAMPIQDTQNQAAYLRDVRVRSQQQISDALGAPRRFQRDPSFGGSSGMYSGTGSHGAQSQYWGGGQHGGARHSVGTHGRDTSTAWSGYAGGSVGYSAGAGGASDEYGMPIAKGRKDSDYM</sequence>
<feature type="compositionally biased region" description="Low complexity" evidence="1">
    <location>
        <begin position="79"/>
        <end position="94"/>
    </location>
</feature>
<reference evidence="2 3" key="2">
    <citation type="journal article" date="2021" name="Curr. Genet.">
        <title>Genetic response to nitrogen starvation in the aggressive Eucalyptus foliar pathogen Teratosphaeria destructans.</title>
        <authorList>
            <person name="Havenga M."/>
            <person name="Wingfield B.D."/>
            <person name="Wingfield M.J."/>
            <person name="Dreyer L.L."/>
            <person name="Roets F."/>
            <person name="Aylward J."/>
        </authorList>
    </citation>
    <scope>NUCLEOTIDE SEQUENCE [LARGE SCALE GENOMIC DNA]</scope>
    <source>
        <strain evidence="2">CMW44962</strain>
    </source>
</reference>
<comment type="caution">
    <text evidence="2">The sequence shown here is derived from an EMBL/GenBank/DDBJ whole genome shotgun (WGS) entry which is preliminary data.</text>
</comment>
<name>A0A9W7VZ05_9PEZI</name>
<accession>A0A9W7VZ05</accession>
<proteinExistence type="predicted"/>
<keyword evidence="3" id="KW-1185">Reference proteome</keyword>
<dbReference type="OrthoDB" id="10418830at2759"/>
<feature type="region of interest" description="Disordered" evidence="1">
    <location>
        <begin position="67"/>
        <end position="117"/>
    </location>
</feature>
<dbReference type="AlphaFoldDB" id="A0A9W7VZ05"/>
<gene>
    <name evidence="2" type="ORF">Tdes44962_MAKER05249</name>
</gene>
<dbReference type="Proteomes" id="UP001138500">
    <property type="component" value="Unassembled WGS sequence"/>
</dbReference>
<evidence type="ECO:0000313" key="2">
    <source>
        <dbReference type="EMBL" id="KAH9819303.1"/>
    </source>
</evidence>
<evidence type="ECO:0000256" key="1">
    <source>
        <dbReference type="SAM" id="MobiDB-lite"/>
    </source>
</evidence>